<dbReference type="GO" id="GO:0016787">
    <property type="term" value="F:hydrolase activity"/>
    <property type="evidence" value="ECO:0007669"/>
    <property type="project" value="InterPro"/>
</dbReference>
<dbReference type="GO" id="GO:0009691">
    <property type="term" value="P:cytokinin biosynthetic process"/>
    <property type="evidence" value="ECO:0007669"/>
    <property type="project" value="InterPro"/>
</dbReference>
<protein>
    <submittedName>
        <fullName evidence="1">Decarboxylase family protein</fullName>
    </submittedName>
</protein>
<sequence length="351" mass="39981">MAEYSLSDESLNRKLKELIVAARDGHDSHEHDEDLIAEMLVSGLKLLRDDTDRGDLKLVNVALKEMRYSFVVFSQYRDIPKVTIYGSARTPPGSPNYQLAADFASRMADDHGWMIITGAGPGIMEAGNKGAGSEYTFGVNIRLPFEAAANNYIHKSRLINFKYFFTRKLMFVKESDAFVVFPGGFGTQDETFELLTLIQTGKSDLHPIVLIEAEGTGYWKPWVSLIENLAAQGMISESDFELFTVMSDYEQACNHILHFYRNYHSQRYVRGDLVLRMKFEPDDALIQELNRDFGDIVAEGSIKRIDATADEVADDDNVDLYRIRFRFDRRQHGRLRMLVNRLNDLPVPVAD</sequence>
<dbReference type="InterPro" id="IPR052341">
    <property type="entry name" value="LOG_family_nucleotidases"/>
</dbReference>
<dbReference type="InterPro" id="IPR031100">
    <property type="entry name" value="LOG_fam"/>
</dbReference>
<organism evidence="1">
    <name type="scientific">hydrothermal vent metagenome</name>
    <dbReference type="NCBI Taxonomy" id="652676"/>
    <lineage>
        <taxon>unclassified sequences</taxon>
        <taxon>metagenomes</taxon>
        <taxon>ecological metagenomes</taxon>
    </lineage>
</organism>
<dbReference type="PANTHER" id="PTHR43393">
    <property type="entry name" value="CYTOKININ RIBOSIDE 5'-MONOPHOSPHATE PHOSPHORIBOHYDROLASE"/>
    <property type="match status" value="1"/>
</dbReference>
<dbReference type="EMBL" id="UOEK01000040">
    <property type="protein sequence ID" value="VAV93244.1"/>
    <property type="molecule type" value="Genomic_DNA"/>
</dbReference>
<dbReference type="AlphaFoldDB" id="A0A3B0RIH4"/>
<gene>
    <name evidence="1" type="ORF">MNBD_ACTINO02-536</name>
</gene>
<dbReference type="Pfam" id="PF03641">
    <property type="entry name" value="Lysine_decarbox"/>
    <property type="match status" value="1"/>
</dbReference>
<dbReference type="NCBIfam" id="TIGR00730">
    <property type="entry name" value="Rossman fold protein, TIGR00730 family"/>
    <property type="match status" value="1"/>
</dbReference>
<reference evidence="1" key="1">
    <citation type="submission" date="2018-06" db="EMBL/GenBank/DDBJ databases">
        <authorList>
            <person name="Zhirakovskaya E."/>
        </authorList>
    </citation>
    <scope>NUCLEOTIDE SEQUENCE</scope>
</reference>
<proteinExistence type="predicted"/>
<dbReference type="GO" id="GO:0005829">
    <property type="term" value="C:cytosol"/>
    <property type="evidence" value="ECO:0007669"/>
    <property type="project" value="TreeGrafter"/>
</dbReference>
<evidence type="ECO:0000313" key="1">
    <source>
        <dbReference type="EMBL" id="VAV93244.1"/>
    </source>
</evidence>
<dbReference type="PANTHER" id="PTHR43393:SF2">
    <property type="entry name" value="CYTOKININ RIBOSIDE 5'-MONOPHOSPHATE PHOSPHORIBOHYDROLASE"/>
    <property type="match status" value="1"/>
</dbReference>
<dbReference type="Gene3D" id="3.40.50.450">
    <property type="match status" value="1"/>
</dbReference>
<dbReference type="InterPro" id="IPR005269">
    <property type="entry name" value="LOG"/>
</dbReference>
<name>A0A3B0RIH4_9ZZZZ</name>
<accession>A0A3B0RIH4</accession>
<dbReference type="SUPFAM" id="SSF102405">
    <property type="entry name" value="MCP/YpsA-like"/>
    <property type="match status" value="1"/>
</dbReference>